<organism evidence="1 2">
    <name type="scientific">Corchorus olitorius</name>
    <dbReference type="NCBI Taxonomy" id="93759"/>
    <lineage>
        <taxon>Eukaryota</taxon>
        <taxon>Viridiplantae</taxon>
        <taxon>Streptophyta</taxon>
        <taxon>Embryophyta</taxon>
        <taxon>Tracheophyta</taxon>
        <taxon>Spermatophyta</taxon>
        <taxon>Magnoliopsida</taxon>
        <taxon>eudicotyledons</taxon>
        <taxon>Gunneridae</taxon>
        <taxon>Pentapetalae</taxon>
        <taxon>rosids</taxon>
        <taxon>malvids</taxon>
        <taxon>Malvales</taxon>
        <taxon>Malvaceae</taxon>
        <taxon>Grewioideae</taxon>
        <taxon>Apeibeae</taxon>
        <taxon>Corchorus</taxon>
    </lineage>
</organism>
<name>A0A1R3JVB4_9ROSI</name>
<keyword evidence="2" id="KW-1185">Reference proteome</keyword>
<evidence type="ECO:0000313" key="2">
    <source>
        <dbReference type="Proteomes" id="UP000187203"/>
    </source>
</evidence>
<protein>
    <submittedName>
        <fullName evidence="1">Uncharacterized protein</fullName>
    </submittedName>
</protein>
<evidence type="ECO:0000313" key="1">
    <source>
        <dbReference type="EMBL" id="OMO98744.1"/>
    </source>
</evidence>
<accession>A0A1R3JVB4</accession>
<comment type="caution">
    <text evidence="1">The sequence shown here is derived from an EMBL/GenBank/DDBJ whole genome shotgun (WGS) entry which is preliminary data.</text>
</comment>
<gene>
    <name evidence="1" type="ORF">COLO4_13730</name>
</gene>
<dbReference type="AlphaFoldDB" id="A0A1R3JVB4"/>
<dbReference type="Proteomes" id="UP000187203">
    <property type="component" value="Unassembled WGS sequence"/>
</dbReference>
<dbReference type="EMBL" id="AWUE01015263">
    <property type="protein sequence ID" value="OMO98744.1"/>
    <property type="molecule type" value="Genomic_DNA"/>
</dbReference>
<sequence length="51" mass="5335">MAAWEISAGEVSARSPAVAAVKIPASTPIQVEQDDDNLHVVVIGKSAETFQ</sequence>
<reference evidence="2" key="1">
    <citation type="submission" date="2013-09" db="EMBL/GenBank/DDBJ databases">
        <title>Corchorus olitorius genome sequencing.</title>
        <authorList>
            <person name="Alam M."/>
            <person name="Haque M.S."/>
            <person name="Islam M.S."/>
            <person name="Emdad E.M."/>
            <person name="Islam M.M."/>
            <person name="Ahmed B."/>
            <person name="Halim A."/>
            <person name="Hossen Q.M.M."/>
            <person name="Hossain M.Z."/>
            <person name="Ahmed R."/>
            <person name="Khan M.M."/>
            <person name="Islam R."/>
            <person name="Rashid M.M."/>
            <person name="Khan S.A."/>
            <person name="Rahman M.S."/>
            <person name="Alam M."/>
            <person name="Yahiya A.S."/>
            <person name="Khan M.S."/>
            <person name="Azam M.S."/>
            <person name="Haque T."/>
            <person name="Lashkar M.Z.H."/>
            <person name="Akhand A.I."/>
            <person name="Morshed G."/>
            <person name="Roy S."/>
            <person name="Uddin K.S."/>
            <person name="Rabeya T."/>
            <person name="Hossain A.S."/>
            <person name="Chowdhury A."/>
            <person name="Snigdha A.R."/>
            <person name="Mortoza M.S."/>
            <person name="Matin S.A."/>
            <person name="Hoque S.M.E."/>
            <person name="Islam M.K."/>
            <person name="Roy D.K."/>
            <person name="Haider R."/>
            <person name="Moosa M.M."/>
            <person name="Elias S.M."/>
            <person name="Hasan A.M."/>
            <person name="Jahan S."/>
            <person name="Shafiuddin M."/>
            <person name="Mahmood N."/>
            <person name="Shommy N.S."/>
        </authorList>
    </citation>
    <scope>NUCLEOTIDE SEQUENCE [LARGE SCALE GENOMIC DNA]</scope>
    <source>
        <strain evidence="2">cv. O-4</strain>
    </source>
</reference>
<proteinExistence type="predicted"/>